<evidence type="ECO:0000313" key="5">
    <source>
        <dbReference type="Proteomes" id="UP001499987"/>
    </source>
</evidence>
<proteinExistence type="predicted"/>
<keyword evidence="5" id="KW-1185">Reference proteome</keyword>
<feature type="compositionally biased region" description="Low complexity" evidence="2">
    <location>
        <begin position="626"/>
        <end position="635"/>
    </location>
</feature>
<name>A0ABN1TUR9_9ACTN</name>
<evidence type="ECO:0000259" key="3">
    <source>
        <dbReference type="PROSITE" id="PS50966"/>
    </source>
</evidence>
<feature type="domain" description="SWIM-type" evidence="3">
    <location>
        <begin position="57"/>
        <end position="91"/>
    </location>
</feature>
<dbReference type="InterPro" id="IPR007527">
    <property type="entry name" value="Znf_SWIM"/>
</dbReference>
<keyword evidence="1" id="KW-0862">Zinc</keyword>
<evidence type="ECO:0000256" key="1">
    <source>
        <dbReference type="PROSITE-ProRule" id="PRU00325"/>
    </source>
</evidence>
<organism evidence="4 5">
    <name type="scientific">Kitasatospora arboriphila</name>
    <dbReference type="NCBI Taxonomy" id="258052"/>
    <lineage>
        <taxon>Bacteria</taxon>
        <taxon>Bacillati</taxon>
        <taxon>Actinomycetota</taxon>
        <taxon>Actinomycetes</taxon>
        <taxon>Kitasatosporales</taxon>
        <taxon>Streptomycetaceae</taxon>
        <taxon>Kitasatospora</taxon>
    </lineage>
</organism>
<keyword evidence="1" id="KW-0863">Zinc-finger</keyword>
<dbReference type="PANTHER" id="PTHR24216:SF65">
    <property type="entry name" value="PAXILLIN-LIKE PROTEIN 1"/>
    <property type="match status" value="1"/>
</dbReference>
<dbReference type="PROSITE" id="PS50966">
    <property type="entry name" value="ZF_SWIM"/>
    <property type="match status" value="1"/>
</dbReference>
<feature type="compositionally biased region" description="Pro residues" evidence="2">
    <location>
        <begin position="581"/>
        <end position="612"/>
    </location>
</feature>
<dbReference type="EMBL" id="BAAALD010000059">
    <property type="protein sequence ID" value="GAA1103449.1"/>
    <property type="molecule type" value="Genomic_DNA"/>
</dbReference>
<keyword evidence="1" id="KW-0479">Metal-binding</keyword>
<feature type="compositionally biased region" description="Low complexity" evidence="2">
    <location>
        <begin position="93"/>
        <end position="116"/>
    </location>
</feature>
<feature type="region of interest" description="Disordered" evidence="2">
    <location>
        <begin position="576"/>
        <end position="635"/>
    </location>
</feature>
<sequence>MSAGTRADLLALDAETLAALANRGLVKRAAREVDAGDGPVPALDPDGTLRGTCPDGSTVALPPGTGLDGGTCSCGAPGVCRHRIALVLAHQRTATGAPGSSPGPGTSDSSPGPGAPESSQEPGTPAWSPGALDDEALTAAVGARAVAAARRTLERGYTARLHHARPDASQPVAELAACTVRFPVPGELGFAVTDAAQDRRGEMIALAVWAFRAADGRPTVALGGRSEPDPGTPPVLDAAQRSALDTALDLTRELLLDGAVHAGPVLTAAFHRVRDELAARSLHWLAGVLADLIGQLDAYAARAADHRPEETALLLAELHARHRATAHSGASPSEVLGVRETAETPLRRVRLTALGCRVRGTATARSAEVYLAHPAAGTVLVLRRSWDLPADGTPPTGHALGARRIAGHRLAALATGNVVSESAVRSAARELGLGRGRIAATTVSPVGTAWTDLPAPLLLTDLDARLRSLEGRPPRLIRARIAAESVHVVELSAVEDVRYDAAEQRLEDAVRDAAGNPATLAATYDPACPGALDTLAAALASGTVTHVSATVGRVAGRTVLEPVALLAGTAVVVPDLAPGGGAPPPPPRPPPGPPPPPPPASPRPSPRSPTPPTADCATRTGPPSPAWSAPPTGWAAAAWPPPPNCCAPSATRCAAATRKPPSAAGRTPPSGSPSRPRRTGRPSATGESGAGESGAAPTVRRSNPAVGGPSETVRCLITVGMISPMGGVITASEPSWTTPFAGLSPRDLHRLITMLRREGADAVRRGRP</sequence>
<feature type="compositionally biased region" description="Low complexity" evidence="2">
    <location>
        <begin position="660"/>
        <end position="674"/>
    </location>
</feature>
<feature type="region of interest" description="Disordered" evidence="2">
    <location>
        <begin position="656"/>
        <end position="710"/>
    </location>
</feature>
<gene>
    <name evidence="4" type="ORF">GCM10009663_52380</name>
</gene>
<evidence type="ECO:0000313" key="4">
    <source>
        <dbReference type="EMBL" id="GAA1103449.1"/>
    </source>
</evidence>
<protein>
    <recommendedName>
        <fullName evidence="3">SWIM-type domain-containing protein</fullName>
    </recommendedName>
</protein>
<feature type="region of interest" description="Disordered" evidence="2">
    <location>
        <begin position="93"/>
        <end position="131"/>
    </location>
</feature>
<reference evidence="4 5" key="1">
    <citation type="journal article" date="2019" name="Int. J. Syst. Evol. Microbiol.">
        <title>The Global Catalogue of Microorganisms (GCM) 10K type strain sequencing project: providing services to taxonomists for standard genome sequencing and annotation.</title>
        <authorList>
            <consortium name="The Broad Institute Genomics Platform"/>
            <consortium name="The Broad Institute Genome Sequencing Center for Infectious Disease"/>
            <person name="Wu L."/>
            <person name="Ma J."/>
        </authorList>
    </citation>
    <scope>NUCLEOTIDE SEQUENCE [LARGE SCALE GENOMIC DNA]</scope>
    <source>
        <strain evidence="4 5">JCM 13002</strain>
    </source>
</reference>
<dbReference type="Proteomes" id="UP001499987">
    <property type="component" value="Unassembled WGS sequence"/>
</dbReference>
<evidence type="ECO:0000256" key="2">
    <source>
        <dbReference type="SAM" id="MobiDB-lite"/>
    </source>
</evidence>
<dbReference type="PANTHER" id="PTHR24216">
    <property type="entry name" value="PAXILLIN-RELATED"/>
    <property type="match status" value="1"/>
</dbReference>
<comment type="caution">
    <text evidence="4">The sequence shown here is derived from an EMBL/GenBank/DDBJ whole genome shotgun (WGS) entry which is preliminary data.</text>
</comment>
<accession>A0ABN1TUR9</accession>